<keyword evidence="8" id="KW-1185">Reference proteome</keyword>
<dbReference type="Gene3D" id="3.40.50.720">
    <property type="entry name" value="NAD(P)-binding Rossmann-like Domain"/>
    <property type="match status" value="2"/>
</dbReference>
<dbReference type="GO" id="GO:0051287">
    <property type="term" value="F:NAD binding"/>
    <property type="evidence" value="ECO:0007669"/>
    <property type="project" value="InterPro"/>
</dbReference>
<proteinExistence type="inferred from homology"/>
<evidence type="ECO:0000256" key="1">
    <source>
        <dbReference type="ARBA" id="ARBA00005854"/>
    </source>
</evidence>
<keyword evidence="3" id="KW-0520">NAD</keyword>
<evidence type="ECO:0000313" key="8">
    <source>
        <dbReference type="Proteomes" id="UP000214880"/>
    </source>
</evidence>
<dbReference type="InterPro" id="IPR006139">
    <property type="entry name" value="D-isomer_2_OHA_DH_cat_dom"/>
</dbReference>
<dbReference type="CDD" id="cd12175">
    <property type="entry name" value="2-Hacid_dh_11"/>
    <property type="match status" value="1"/>
</dbReference>
<dbReference type="SUPFAM" id="SSF51735">
    <property type="entry name" value="NAD(P)-binding Rossmann-fold domains"/>
    <property type="match status" value="1"/>
</dbReference>
<comment type="similarity">
    <text evidence="1 4">Belongs to the D-isomer specific 2-hydroxyacid dehydrogenase family.</text>
</comment>
<dbReference type="FunFam" id="3.40.50.720:FF:000203">
    <property type="entry name" value="D-3-phosphoglycerate dehydrogenase (SerA)"/>
    <property type="match status" value="1"/>
</dbReference>
<evidence type="ECO:0000256" key="2">
    <source>
        <dbReference type="ARBA" id="ARBA00023002"/>
    </source>
</evidence>
<evidence type="ECO:0000259" key="5">
    <source>
        <dbReference type="Pfam" id="PF00389"/>
    </source>
</evidence>
<dbReference type="Proteomes" id="UP000214880">
    <property type="component" value="Unassembled WGS sequence"/>
</dbReference>
<dbReference type="EMBL" id="FNHB01000002">
    <property type="protein sequence ID" value="SDM06658.1"/>
    <property type="molecule type" value="Genomic_DNA"/>
</dbReference>
<feature type="domain" description="D-isomer specific 2-hydroxyacid dehydrogenase NAD-binding" evidence="6">
    <location>
        <begin position="106"/>
        <end position="284"/>
    </location>
</feature>
<name>A0A1G9Q6J9_9FIRM</name>
<dbReference type="STRING" id="146817.SAMN04488502_10260"/>
<organism evidence="7 8">
    <name type="scientific">Dendrosporobacter quercicolus</name>
    <dbReference type="NCBI Taxonomy" id="146817"/>
    <lineage>
        <taxon>Bacteria</taxon>
        <taxon>Bacillati</taxon>
        <taxon>Bacillota</taxon>
        <taxon>Negativicutes</taxon>
        <taxon>Selenomonadales</taxon>
        <taxon>Sporomusaceae</taxon>
        <taxon>Dendrosporobacter</taxon>
    </lineage>
</organism>
<feature type="domain" description="D-isomer specific 2-hydroxyacid dehydrogenase catalytic" evidence="5">
    <location>
        <begin position="25"/>
        <end position="311"/>
    </location>
</feature>
<dbReference type="PANTHER" id="PTHR42789:SF1">
    <property type="entry name" value="D-ISOMER SPECIFIC 2-HYDROXYACID DEHYDROGENASE FAMILY PROTEIN (AFU_ORTHOLOGUE AFUA_6G10090)"/>
    <property type="match status" value="1"/>
</dbReference>
<dbReference type="InterPro" id="IPR050857">
    <property type="entry name" value="D-2-hydroxyacid_DH"/>
</dbReference>
<evidence type="ECO:0000256" key="4">
    <source>
        <dbReference type="RuleBase" id="RU003719"/>
    </source>
</evidence>
<dbReference type="GO" id="GO:0016616">
    <property type="term" value="F:oxidoreductase activity, acting on the CH-OH group of donors, NAD or NADP as acceptor"/>
    <property type="evidence" value="ECO:0007669"/>
    <property type="project" value="InterPro"/>
</dbReference>
<dbReference type="AlphaFoldDB" id="A0A1G9Q6J9"/>
<sequence>MEKVALVGPYDPAIKERLLQTIPNEFVIKEITAESEYDQLADVHYIILRTLHLKEAAIQFIPGLKLIQRWGVGYDSVDIKAAGARNIPVAVTSGMNAPSVSELAVLLMLAVYRKLPLLHNNVLAGKWRGESGIASSSYVIEGKTVGLIGLGAIGRQVVQKVNAFGATVQYYDPFRLSADEEAKWKVRYATLEELLKTSDIISLHLPLTEKTRHLICRQTIELMKPTAIIVNTARGEIIKEADLVTALQDGRILGAGLDVVEREPLAAGNPLLGLNNVVLTPHMGGSTFDINVSMVQRCIENIVKISRGESLRPGDFVNARYFSKHK</sequence>
<dbReference type="InterPro" id="IPR006140">
    <property type="entry name" value="D-isomer_DH_NAD-bd"/>
</dbReference>
<dbReference type="PANTHER" id="PTHR42789">
    <property type="entry name" value="D-ISOMER SPECIFIC 2-HYDROXYACID DEHYDROGENASE FAMILY PROTEIN (AFU_ORTHOLOGUE AFUA_6G10090)"/>
    <property type="match status" value="1"/>
</dbReference>
<dbReference type="Pfam" id="PF02826">
    <property type="entry name" value="2-Hacid_dh_C"/>
    <property type="match status" value="1"/>
</dbReference>
<evidence type="ECO:0000313" key="7">
    <source>
        <dbReference type="EMBL" id="SDM06658.1"/>
    </source>
</evidence>
<gene>
    <name evidence="7" type="ORF">SAMN04488502_10260</name>
</gene>
<dbReference type="Pfam" id="PF00389">
    <property type="entry name" value="2-Hacid_dh"/>
    <property type="match status" value="1"/>
</dbReference>
<evidence type="ECO:0000259" key="6">
    <source>
        <dbReference type="Pfam" id="PF02826"/>
    </source>
</evidence>
<dbReference type="RefSeq" id="WP_092070124.1">
    <property type="nucleotide sequence ID" value="NZ_FNHB01000002.1"/>
</dbReference>
<reference evidence="7 8" key="1">
    <citation type="submission" date="2016-10" db="EMBL/GenBank/DDBJ databases">
        <authorList>
            <person name="de Groot N.N."/>
        </authorList>
    </citation>
    <scope>NUCLEOTIDE SEQUENCE [LARGE SCALE GENOMIC DNA]</scope>
    <source>
        <strain evidence="7 8">DSM 1736</strain>
    </source>
</reference>
<keyword evidence="2 4" id="KW-0560">Oxidoreductase</keyword>
<dbReference type="SUPFAM" id="SSF52283">
    <property type="entry name" value="Formate/glycerate dehydrogenase catalytic domain-like"/>
    <property type="match status" value="1"/>
</dbReference>
<accession>A0A1G9Q6J9</accession>
<evidence type="ECO:0000256" key="3">
    <source>
        <dbReference type="ARBA" id="ARBA00023027"/>
    </source>
</evidence>
<protein>
    <submittedName>
        <fullName evidence="7">D-3-phosphoglycerate dehydrogenase</fullName>
    </submittedName>
</protein>
<dbReference type="InterPro" id="IPR036291">
    <property type="entry name" value="NAD(P)-bd_dom_sf"/>
</dbReference>
<dbReference type="OrthoDB" id="9805416at2"/>